<evidence type="ECO:0000313" key="3">
    <source>
        <dbReference type="Proteomes" id="UP000180043"/>
    </source>
</evidence>
<evidence type="ECO:0000256" key="1">
    <source>
        <dbReference type="ARBA" id="ARBA00009981"/>
    </source>
</evidence>
<dbReference type="Gene3D" id="3.40.50.300">
    <property type="entry name" value="P-loop containing nucleotide triphosphate hydrolases"/>
    <property type="match status" value="1"/>
</dbReference>
<dbReference type="InterPro" id="IPR027417">
    <property type="entry name" value="P-loop_NTPase"/>
</dbReference>
<evidence type="ECO:0000313" key="2">
    <source>
        <dbReference type="EMBL" id="OHU47234.1"/>
    </source>
</evidence>
<gene>
    <name evidence="2" type="ORF">BKG82_26630</name>
</gene>
<name>A0A1S1LKW2_MYCCH</name>
<dbReference type="InterPro" id="IPR036165">
    <property type="entry name" value="YefM-like_sf"/>
</dbReference>
<organism evidence="2 3">
    <name type="scientific">Mycobacteroides chelonae</name>
    <name type="common">Mycobacterium chelonae</name>
    <dbReference type="NCBI Taxonomy" id="1774"/>
    <lineage>
        <taxon>Bacteria</taxon>
        <taxon>Bacillati</taxon>
        <taxon>Actinomycetota</taxon>
        <taxon>Actinomycetes</taxon>
        <taxon>Mycobacteriales</taxon>
        <taxon>Mycobacteriaceae</taxon>
        <taxon>Mycobacteroides</taxon>
    </lineage>
</organism>
<comment type="similarity">
    <text evidence="1">Belongs to the phD/YefM antitoxin family.</text>
</comment>
<dbReference type="NCBIfam" id="TIGR01552">
    <property type="entry name" value="phd_fam"/>
    <property type="match status" value="1"/>
</dbReference>
<reference evidence="2 3" key="1">
    <citation type="submission" date="2016-10" db="EMBL/GenBank/DDBJ databases">
        <title>Evaluation of Human, Veterinary and Environmental Mycobacterium chelonae Isolates by Core Genome Phylogenomic Analysis, Targeted Gene Comparison, and Anti-microbial Susceptibility Patterns: A Tale of Mistaken Identities.</title>
        <authorList>
            <person name="Fogelson S.B."/>
            <person name="Camus A.C."/>
            <person name="Lorenz W."/>
            <person name="Vasireddy R."/>
            <person name="Vasireddy S."/>
            <person name="Smith T."/>
            <person name="Brown-Elliott B.A."/>
            <person name="Wallace R.J.Jr."/>
            <person name="Hasan N.A."/>
            <person name="Reischl U."/>
            <person name="Sanchez S."/>
        </authorList>
    </citation>
    <scope>NUCLEOTIDE SEQUENCE [LARGE SCALE GENOMIC DNA]</scope>
    <source>
        <strain evidence="2 3">15515</strain>
    </source>
</reference>
<dbReference type="EMBL" id="MLIQ01000042">
    <property type="protein sequence ID" value="OHU47234.1"/>
    <property type="molecule type" value="Genomic_DNA"/>
</dbReference>
<dbReference type="AlphaFoldDB" id="A0A1S1LKW2"/>
<dbReference type="SUPFAM" id="SSF52540">
    <property type="entry name" value="P-loop containing nucleoside triphosphate hydrolases"/>
    <property type="match status" value="1"/>
</dbReference>
<dbReference type="SUPFAM" id="SSF143120">
    <property type="entry name" value="YefM-like"/>
    <property type="match status" value="1"/>
</dbReference>
<protein>
    <submittedName>
        <fullName evidence="2">Uncharacterized protein</fullName>
    </submittedName>
</protein>
<accession>A0A1S1LKW2</accession>
<sequence length="350" mass="37630">MRITDRLVSATELNRNSKDVLARATAGARLVVVNNNQPIAAIVPLADLNRLEDLDEHRPPLGHHPSTAEQTLPNHAATAPPAQLRHLTASPGNTVVGQTNSGDPFELQVAAHTVVVGATGTGKSGTLSAMLAGFHQDPNIPTRFIAGTGKSSTPRIMHTRAMPGPPPIAAAYVDIEKDGPSVKKFVSVIRQSILLRRARLRDAEVKTIAQLRAAEPKENDPNIIVIIDEPGTHILAEIRWLINVILESSTESDTDLGIYLWLFMQYEPGYADLFTQRIAHRTNTAAASRAVIGSNGARSLQTGEGLLAISKQDGGRPDPQQFRVAAPDAEPYPLAGLEQDLVDSDGAIYY</sequence>
<proteinExistence type="inferred from homology"/>
<dbReference type="Proteomes" id="UP000180043">
    <property type="component" value="Unassembled WGS sequence"/>
</dbReference>
<comment type="caution">
    <text evidence="2">The sequence shown here is derived from an EMBL/GenBank/DDBJ whole genome shotgun (WGS) entry which is preliminary data.</text>
</comment>
<dbReference type="RefSeq" id="WP_070947852.1">
    <property type="nucleotide sequence ID" value="NZ_MLIQ01000042.1"/>
</dbReference>